<gene>
    <name evidence="5" type="ORF">Q4Q40_21040</name>
</gene>
<dbReference type="PANTHER" id="PTHR30265">
    <property type="entry name" value="RHO-INTERACTING TRANSCRIPTION TERMINATION FACTOR NUSG"/>
    <property type="match status" value="1"/>
</dbReference>
<dbReference type="EMBL" id="JAUOEL010000009">
    <property type="protein sequence ID" value="MDO5976697.1"/>
    <property type="molecule type" value="Genomic_DNA"/>
</dbReference>
<dbReference type="SUPFAM" id="SSF82679">
    <property type="entry name" value="N-utilization substance G protein NusG, N-terminal domain"/>
    <property type="match status" value="1"/>
</dbReference>
<dbReference type="Pfam" id="PF02357">
    <property type="entry name" value="NusG"/>
    <property type="match status" value="1"/>
</dbReference>
<dbReference type="InterPro" id="IPR036735">
    <property type="entry name" value="NGN_dom_sf"/>
</dbReference>
<dbReference type="PANTHER" id="PTHR30265:SF4">
    <property type="entry name" value="KOW MOTIF FAMILY PROTEIN, EXPRESSED"/>
    <property type="match status" value="1"/>
</dbReference>
<evidence type="ECO:0000256" key="1">
    <source>
        <dbReference type="ARBA" id="ARBA00022814"/>
    </source>
</evidence>
<evidence type="ECO:0000259" key="4">
    <source>
        <dbReference type="Pfam" id="PF02357"/>
    </source>
</evidence>
<evidence type="ECO:0000313" key="6">
    <source>
        <dbReference type="Proteomes" id="UP001176806"/>
    </source>
</evidence>
<dbReference type="NCBIfam" id="NF033644">
    <property type="entry name" value="antiterm_UpxY"/>
    <property type="match status" value="1"/>
</dbReference>
<keyword evidence="2" id="KW-0805">Transcription regulation</keyword>
<feature type="domain" description="NusG-like N-terminal" evidence="4">
    <location>
        <begin position="7"/>
        <end position="98"/>
    </location>
</feature>
<organism evidence="5 6">
    <name type="scientific">Flavivirga jejuensis</name>
    <dbReference type="NCBI Taxonomy" id="870487"/>
    <lineage>
        <taxon>Bacteria</taxon>
        <taxon>Pseudomonadati</taxon>
        <taxon>Bacteroidota</taxon>
        <taxon>Flavobacteriia</taxon>
        <taxon>Flavobacteriales</taxon>
        <taxon>Flavobacteriaceae</taxon>
        <taxon>Flavivirga</taxon>
    </lineage>
</organism>
<proteinExistence type="predicted"/>
<protein>
    <submittedName>
        <fullName evidence="5">UpxY family transcription antiterminator</fullName>
    </submittedName>
</protein>
<keyword evidence="6" id="KW-1185">Reference proteome</keyword>
<name>A0ABT8WU36_9FLAO</name>
<dbReference type="CDD" id="cd09895">
    <property type="entry name" value="NGN_SP_UpxY"/>
    <property type="match status" value="1"/>
</dbReference>
<keyword evidence="3" id="KW-0804">Transcription</keyword>
<dbReference type="InterPro" id="IPR043425">
    <property type="entry name" value="NusG-like"/>
</dbReference>
<dbReference type="Gene3D" id="3.30.70.940">
    <property type="entry name" value="NusG, N-terminal domain"/>
    <property type="match status" value="1"/>
</dbReference>
<reference evidence="5" key="1">
    <citation type="submission" date="2023-07" db="EMBL/GenBank/DDBJ databases">
        <title>Two novel species in the genus Flavivirga.</title>
        <authorList>
            <person name="Kwon K."/>
        </authorList>
    </citation>
    <scope>NUCLEOTIDE SEQUENCE</scope>
    <source>
        <strain evidence="5">KACC 14158</strain>
    </source>
</reference>
<dbReference type="Proteomes" id="UP001176806">
    <property type="component" value="Unassembled WGS sequence"/>
</dbReference>
<dbReference type="InterPro" id="IPR006645">
    <property type="entry name" value="NGN-like_dom"/>
</dbReference>
<evidence type="ECO:0000313" key="5">
    <source>
        <dbReference type="EMBL" id="MDO5976697.1"/>
    </source>
</evidence>
<dbReference type="RefSeq" id="WP_303304021.1">
    <property type="nucleotide sequence ID" value="NZ_BAABDA010000011.1"/>
</dbReference>
<accession>A0ABT8WU36</accession>
<evidence type="ECO:0000256" key="3">
    <source>
        <dbReference type="ARBA" id="ARBA00023163"/>
    </source>
</evidence>
<evidence type="ECO:0000256" key="2">
    <source>
        <dbReference type="ARBA" id="ARBA00023015"/>
    </source>
</evidence>
<comment type="caution">
    <text evidence="5">The sequence shown here is derived from an EMBL/GenBank/DDBJ whole genome shotgun (WGS) entry which is preliminary data.</text>
</comment>
<keyword evidence="1" id="KW-0889">Transcription antitermination</keyword>
<sequence length="170" mass="19732">MNFNIGWHVLYVKSRWEKKVYESLKEISLEVFLPQTKIIRQWSDRKKTILKPLFPSYVFVKINSSLEFYKALSINGACAYISFGNDYARVTEKEITQIKFLIGDKDITDIRMNIELPKVGEIKKIIYGPLSGLECEVIKTGNVKKIIVRIESLQQNIVAMIPLHFFESVL</sequence>